<evidence type="ECO:0000313" key="1">
    <source>
        <dbReference type="EMBL" id="MDM5283107.1"/>
    </source>
</evidence>
<dbReference type="Gene3D" id="1.10.260.40">
    <property type="entry name" value="lambda repressor-like DNA-binding domains"/>
    <property type="match status" value="1"/>
</dbReference>
<sequence>MEKFQFSGMGLKFLRIIHGYEAKDFAARLGVSNSLVSIIEAGTHKMSTRDTRNTLELFGMTEAQAIQFIEIIETVKGGRDNGGK</sequence>
<protein>
    <submittedName>
        <fullName evidence="1">Helix-turn-helix transcriptional regulator</fullName>
    </submittedName>
</protein>
<evidence type="ECO:0000313" key="2">
    <source>
        <dbReference type="Proteomes" id="UP001238973"/>
    </source>
</evidence>
<reference evidence="1" key="1">
    <citation type="submission" date="2023-06" db="EMBL/GenBank/DDBJ databases">
        <title>Comparative genomics of Bacillaceae isolates and their secondary metabolite potential.</title>
        <authorList>
            <person name="Song L."/>
            <person name="Nielsen L.J."/>
            <person name="Mohite O."/>
            <person name="Xu X."/>
            <person name="Weber T."/>
            <person name="Kovacs A.T."/>
        </authorList>
    </citation>
    <scope>NUCLEOTIDE SEQUENCE</scope>
    <source>
        <strain evidence="1">G1S1</strain>
    </source>
</reference>
<dbReference type="CDD" id="cd00093">
    <property type="entry name" value="HTH_XRE"/>
    <property type="match status" value="1"/>
</dbReference>
<dbReference type="RefSeq" id="WP_289349280.1">
    <property type="nucleotide sequence ID" value="NZ_JAUCFI010000003.1"/>
</dbReference>
<name>A0AAJ1VAE6_9BACI</name>
<proteinExistence type="predicted"/>
<dbReference type="InterPro" id="IPR010982">
    <property type="entry name" value="Lambda_DNA-bd_dom_sf"/>
</dbReference>
<dbReference type="SUPFAM" id="SSF47413">
    <property type="entry name" value="lambda repressor-like DNA-binding domains"/>
    <property type="match status" value="1"/>
</dbReference>
<accession>A0AAJ1VAE6</accession>
<organism evidence="1 2">
    <name type="scientific">Peribacillus frigoritolerans</name>
    <dbReference type="NCBI Taxonomy" id="450367"/>
    <lineage>
        <taxon>Bacteria</taxon>
        <taxon>Bacillati</taxon>
        <taxon>Bacillota</taxon>
        <taxon>Bacilli</taxon>
        <taxon>Bacillales</taxon>
        <taxon>Bacillaceae</taxon>
        <taxon>Peribacillus</taxon>
    </lineage>
</organism>
<gene>
    <name evidence="1" type="ORF">QUF85_07310</name>
</gene>
<dbReference type="GO" id="GO:0003677">
    <property type="term" value="F:DNA binding"/>
    <property type="evidence" value="ECO:0007669"/>
    <property type="project" value="InterPro"/>
</dbReference>
<comment type="caution">
    <text evidence="1">The sequence shown here is derived from an EMBL/GenBank/DDBJ whole genome shotgun (WGS) entry which is preliminary data.</text>
</comment>
<dbReference type="Proteomes" id="UP001238973">
    <property type="component" value="Unassembled WGS sequence"/>
</dbReference>
<dbReference type="EMBL" id="JAUCFI010000003">
    <property type="protein sequence ID" value="MDM5283107.1"/>
    <property type="molecule type" value="Genomic_DNA"/>
</dbReference>
<dbReference type="InterPro" id="IPR001387">
    <property type="entry name" value="Cro/C1-type_HTH"/>
</dbReference>
<dbReference type="AlphaFoldDB" id="A0AAJ1VAE6"/>